<feature type="domain" description="ZU5" evidence="1">
    <location>
        <begin position="38"/>
        <end position="162"/>
    </location>
</feature>
<accession>A0A1G9Y9Y8</accession>
<keyword evidence="3" id="KW-1185">Reference proteome</keyword>
<organism evidence="2 3">
    <name type="scientific">Siphonobacter aquaeclarae</name>
    <dbReference type="NCBI Taxonomy" id="563176"/>
    <lineage>
        <taxon>Bacteria</taxon>
        <taxon>Pseudomonadati</taxon>
        <taxon>Bacteroidota</taxon>
        <taxon>Cytophagia</taxon>
        <taxon>Cytophagales</taxon>
        <taxon>Cytophagaceae</taxon>
        <taxon>Siphonobacter</taxon>
    </lineage>
</organism>
<dbReference type="InterPro" id="IPR000906">
    <property type="entry name" value="ZU5_dom"/>
</dbReference>
<sequence length="397" mass="42509">MKHYLTAAFLFFLSACKTQDPGPSTGGGPTDVGNPQGEVVSQVVGASGGTLESSDGSVRLEIPAGALSSDTRISIQPISNEAPNGVGLAYRFLPDGTQFHKPARLTMSFRGASSAAYDPIRIAFQDKDAFWYPAEEVSANGDTREVTVSMPHFSDWSVVEMQQLENIHLQGDKGFLDLGESAEFQVLELEPLTPGKPLKRRPATVRMWEVTGSGNGTIQANGNSAVYTAPTTLPQQNPVVITVEVKLGSSVAHLVLSKEIFVGASSGTFFIDGQRYTCTKVNLVEDDNWLSIDGGFPGGGIVLEIQDKRTGTFAFGQNWVPGSGAGGVNLSLPDGRHFEHYKYCGDDLLMTKGKITIERYKPGNYAIGSFSGNVIHLHQDNCSIGPLISGTFFAKVP</sequence>
<name>A0A1G9Y9Y8_9BACT</name>
<dbReference type="Gene3D" id="2.60.220.30">
    <property type="match status" value="1"/>
</dbReference>
<dbReference type="OrthoDB" id="770607at2"/>
<evidence type="ECO:0000313" key="3">
    <source>
        <dbReference type="Proteomes" id="UP000198901"/>
    </source>
</evidence>
<reference evidence="2 3" key="1">
    <citation type="submission" date="2016-10" db="EMBL/GenBank/DDBJ databases">
        <authorList>
            <person name="de Groot N.N."/>
        </authorList>
    </citation>
    <scope>NUCLEOTIDE SEQUENCE [LARGE SCALE GENOMIC DNA]</scope>
    <source>
        <strain evidence="2 3">DSM 21668</strain>
    </source>
</reference>
<gene>
    <name evidence="2" type="ORF">SAMN04488090_4876</name>
</gene>
<dbReference type="Proteomes" id="UP000198901">
    <property type="component" value="Unassembled WGS sequence"/>
</dbReference>
<dbReference type="RefSeq" id="WP_093208923.1">
    <property type="nucleotide sequence ID" value="NZ_FNGS01000012.1"/>
</dbReference>
<protein>
    <submittedName>
        <fullName evidence="2">ZU5 domain-containing protein</fullName>
    </submittedName>
</protein>
<dbReference type="AlphaFoldDB" id="A0A1G9Y9Y8"/>
<dbReference type="EMBL" id="FNGS01000012">
    <property type="protein sequence ID" value="SDN05902.1"/>
    <property type="molecule type" value="Genomic_DNA"/>
</dbReference>
<evidence type="ECO:0000259" key="1">
    <source>
        <dbReference type="PROSITE" id="PS51145"/>
    </source>
</evidence>
<proteinExistence type="predicted"/>
<dbReference type="Pfam" id="PF00791">
    <property type="entry name" value="ZU5"/>
    <property type="match status" value="1"/>
</dbReference>
<dbReference type="PROSITE" id="PS51257">
    <property type="entry name" value="PROKAR_LIPOPROTEIN"/>
    <property type="match status" value="1"/>
</dbReference>
<evidence type="ECO:0000313" key="2">
    <source>
        <dbReference type="EMBL" id="SDN05902.1"/>
    </source>
</evidence>
<dbReference type="PROSITE" id="PS51145">
    <property type="entry name" value="ZU5"/>
    <property type="match status" value="1"/>
</dbReference>